<feature type="transmembrane region" description="Helical" evidence="1">
    <location>
        <begin position="324"/>
        <end position="344"/>
    </location>
</feature>
<dbReference type="Proteomes" id="UP001359559">
    <property type="component" value="Unassembled WGS sequence"/>
</dbReference>
<evidence type="ECO:0000313" key="3">
    <source>
        <dbReference type="Proteomes" id="UP001359559"/>
    </source>
</evidence>
<gene>
    <name evidence="2" type="ORF">RJT34_14338</name>
</gene>
<dbReference type="PANTHER" id="PTHR11439:SF467">
    <property type="entry name" value="INTEGRASE CATALYTIC DOMAIN-CONTAINING PROTEIN"/>
    <property type="match status" value="1"/>
</dbReference>
<evidence type="ECO:0000313" key="2">
    <source>
        <dbReference type="EMBL" id="KAK7303432.1"/>
    </source>
</evidence>
<dbReference type="AlphaFoldDB" id="A0AAN9JQJ3"/>
<reference evidence="2 3" key="1">
    <citation type="submission" date="2024-01" db="EMBL/GenBank/DDBJ databases">
        <title>The genomes of 5 underutilized Papilionoideae crops provide insights into root nodulation and disease resistance.</title>
        <authorList>
            <person name="Yuan L."/>
        </authorList>
    </citation>
    <scope>NUCLEOTIDE SEQUENCE [LARGE SCALE GENOMIC DNA]</scope>
    <source>
        <strain evidence="2">LY-2023</strain>
        <tissue evidence="2">Leaf</tissue>
    </source>
</reference>
<keyword evidence="1" id="KW-0472">Membrane</keyword>
<keyword evidence="3" id="KW-1185">Reference proteome</keyword>
<keyword evidence="1" id="KW-1133">Transmembrane helix</keyword>
<organism evidence="2 3">
    <name type="scientific">Clitoria ternatea</name>
    <name type="common">Butterfly pea</name>
    <dbReference type="NCBI Taxonomy" id="43366"/>
    <lineage>
        <taxon>Eukaryota</taxon>
        <taxon>Viridiplantae</taxon>
        <taxon>Streptophyta</taxon>
        <taxon>Embryophyta</taxon>
        <taxon>Tracheophyta</taxon>
        <taxon>Spermatophyta</taxon>
        <taxon>Magnoliopsida</taxon>
        <taxon>eudicotyledons</taxon>
        <taxon>Gunneridae</taxon>
        <taxon>Pentapetalae</taxon>
        <taxon>rosids</taxon>
        <taxon>fabids</taxon>
        <taxon>Fabales</taxon>
        <taxon>Fabaceae</taxon>
        <taxon>Papilionoideae</taxon>
        <taxon>50 kb inversion clade</taxon>
        <taxon>NPAAA clade</taxon>
        <taxon>indigoferoid/millettioid clade</taxon>
        <taxon>Phaseoleae</taxon>
        <taxon>Clitoria</taxon>
    </lineage>
</organism>
<feature type="transmembrane region" description="Helical" evidence="1">
    <location>
        <begin position="293"/>
        <end position="312"/>
    </location>
</feature>
<accession>A0AAN9JQJ3</accession>
<keyword evidence="1" id="KW-0812">Transmembrane</keyword>
<name>A0AAN9JQJ3_CLITE</name>
<evidence type="ECO:0008006" key="4">
    <source>
        <dbReference type="Google" id="ProtNLM"/>
    </source>
</evidence>
<dbReference type="EMBL" id="JAYKXN010000003">
    <property type="protein sequence ID" value="KAK7303432.1"/>
    <property type="molecule type" value="Genomic_DNA"/>
</dbReference>
<dbReference type="PANTHER" id="PTHR11439">
    <property type="entry name" value="GAG-POL-RELATED RETROTRANSPOSON"/>
    <property type="match status" value="1"/>
</dbReference>
<evidence type="ECO:0000256" key="1">
    <source>
        <dbReference type="SAM" id="Phobius"/>
    </source>
</evidence>
<dbReference type="CDD" id="cd09272">
    <property type="entry name" value="RNase_HI_RT_Ty1"/>
    <property type="match status" value="1"/>
</dbReference>
<sequence>MENAKAVSTPLAAHFKLSVNQSPSDEAEKTYMSRVPYASTVGSLMYAMVCTRPDIAHVVGTVSRFLSNPGREHWNAVKWILMYLRGTSGLKLCFGGDKPTLVGYSDSDMAGDIDSRKSTSGYLIKFAGGAVAWQSRLQKCVALSTTEAEFIALTEACKELLWVKKFLWELGFVQDKYLLLCDNQSAIHLATSWKTYVSLRHCHSGSKWGTNLKLTPKEKPNRVRLFWDLDNKPPNSIPPYDVANKLRVAVFSFGGEGKEEEKLKPHLGPSMVFVPRFWRRRCCRCSDSNQPEVWGHGSIAIYLIIVAILLFGPFVMGPVSPPGIPLFLVFGLVIAAILIFLITFSN</sequence>
<protein>
    <recommendedName>
        <fullName evidence="4">Retrovirus-related Pol polyprotein from transposon TNT 1-94</fullName>
    </recommendedName>
</protein>
<comment type="caution">
    <text evidence="2">The sequence shown here is derived from an EMBL/GenBank/DDBJ whole genome shotgun (WGS) entry which is preliminary data.</text>
</comment>
<proteinExistence type="predicted"/>